<dbReference type="InterPro" id="IPR036388">
    <property type="entry name" value="WH-like_DNA-bd_sf"/>
</dbReference>
<dbReference type="CDD" id="cd07153">
    <property type="entry name" value="Fur_like"/>
    <property type="match status" value="1"/>
</dbReference>
<keyword evidence="11" id="KW-0804">Transcription</keyword>
<name>A0A2S7INF9_9BACT</name>
<dbReference type="RefSeq" id="WP_094813933.1">
    <property type="nucleotide sequence ID" value="NZ_PTRA01000001.1"/>
</dbReference>
<dbReference type="Gene3D" id="1.10.10.10">
    <property type="entry name" value="Winged helix-like DNA-binding domain superfamily/Winged helix DNA-binding domain"/>
    <property type="match status" value="1"/>
</dbReference>
<organism evidence="14 15">
    <name type="scientific">Siphonobacter curvatus</name>
    <dbReference type="NCBI Taxonomy" id="2094562"/>
    <lineage>
        <taxon>Bacteria</taxon>
        <taxon>Pseudomonadati</taxon>
        <taxon>Bacteroidota</taxon>
        <taxon>Cytophagia</taxon>
        <taxon>Cytophagales</taxon>
        <taxon>Cytophagaceae</taxon>
        <taxon>Siphonobacter</taxon>
    </lineage>
</organism>
<dbReference type="PANTHER" id="PTHR33202:SF2">
    <property type="entry name" value="FERRIC UPTAKE REGULATION PROTEIN"/>
    <property type="match status" value="1"/>
</dbReference>
<feature type="binding site" evidence="13">
    <location>
        <position position="100"/>
    </location>
    <ligand>
        <name>Fe cation</name>
        <dbReference type="ChEBI" id="CHEBI:24875"/>
    </ligand>
</feature>
<dbReference type="GO" id="GO:0045892">
    <property type="term" value="P:negative regulation of DNA-templated transcription"/>
    <property type="evidence" value="ECO:0007669"/>
    <property type="project" value="TreeGrafter"/>
</dbReference>
<dbReference type="GO" id="GO:0008270">
    <property type="term" value="F:zinc ion binding"/>
    <property type="evidence" value="ECO:0007669"/>
    <property type="project" value="TreeGrafter"/>
</dbReference>
<feature type="binding site" evidence="12">
    <location>
        <position position="144"/>
    </location>
    <ligand>
        <name>Zn(2+)</name>
        <dbReference type="ChEBI" id="CHEBI:29105"/>
    </ligand>
</feature>
<evidence type="ECO:0000256" key="3">
    <source>
        <dbReference type="ARBA" id="ARBA00011738"/>
    </source>
</evidence>
<evidence type="ECO:0000256" key="2">
    <source>
        <dbReference type="ARBA" id="ARBA00007957"/>
    </source>
</evidence>
<sequence>MPLNESSFTTVRQIFTAFLENKGLRKTPERFAILEEIYSRDDHFDVEELYVSMKNKKYQVSRATVYNTLDVLVECNLVTKHQFGKNQAQYEKSYGRRQHDHLICTDCHHVTEFCDPRVQNIQNMVGDMMQSNIMHHSLIFYGSCTKPNCENRNSMLTGQPFALTNE</sequence>
<dbReference type="GO" id="GO:0003700">
    <property type="term" value="F:DNA-binding transcription factor activity"/>
    <property type="evidence" value="ECO:0007669"/>
    <property type="project" value="InterPro"/>
</dbReference>
<feature type="binding site" evidence="12">
    <location>
        <position position="107"/>
    </location>
    <ligand>
        <name>Zn(2+)</name>
        <dbReference type="ChEBI" id="CHEBI:29105"/>
    </ligand>
</feature>
<evidence type="ECO:0000313" key="14">
    <source>
        <dbReference type="EMBL" id="PQA59264.1"/>
    </source>
</evidence>
<keyword evidence="8 12" id="KW-0862">Zinc</keyword>
<feature type="binding site" evidence="12">
    <location>
        <position position="104"/>
    </location>
    <ligand>
        <name>Zn(2+)</name>
        <dbReference type="ChEBI" id="CHEBI:29105"/>
    </ligand>
</feature>
<dbReference type="PANTHER" id="PTHR33202">
    <property type="entry name" value="ZINC UPTAKE REGULATION PROTEIN"/>
    <property type="match status" value="1"/>
</dbReference>
<protein>
    <recommendedName>
        <fullName evidence="4">Ferric uptake regulation protein</fullName>
    </recommendedName>
</protein>
<keyword evidence="5" id="KW-0963">Cytoplasm</keyword>
<keyword evidence="10" id="KW-0238">DNA-binding</keyword>
<comment type="cofactor">
    <cofactor evidence="12">
        <name>Zn(2+)</name>
        <dbReference type="ChEBI" id="CHEBI:29105"/>
    </cofactor>
    <text evidence="12">Binds 1 zinc ion per subunit.</text>
</comment>
<dbReference type="InterPro" id="IPR043135">
    <property type="entry name" value="Fur_C"/>
</dbReference>
<evidence type="ECO:0000256" key="1">
    <source>
        <dbReference type="ARBA" id="ARBA00004496"/>
    </source>
</evidence>
<evidence type="ECO:0000256" key="13">
    <source>
        <dbReference type="PIRSR" id="PIRSR602481-2"/>
    </source>
</evidence>
<comment type="cofactor">
    <cofactor evidence="13">
        <name>Mn(2+)</name>
        <dbReference type="ChEBI" id="CHEBI:29035"/>
    </cofactor>
    <cofactor evidence="13">
        <name>Fe(2+)</name>
        <dbReference type="ChEBI" id="CHEBI:29033"/>
    </cofactor>
    <text evidence="13">Binds 1 Mn(2+) or Fe(2+) ion per subunit.</text>
</comment>
<dbReference type="SUPFAM" id="SSF46785">
    <property type="entry name" value="Winged helix' DNA-binding domain"/>
    <property type="match status" value="1"/>
</dbReference>
<keyword evidence="6" id="KW-0678">Repressor</keyword>
<evidence type="ECO:0000256" key="7">
    <source>
        <dbReference type="ARBA" id="ARBA00022723"/>
    </source>
</evidence>
<proteinExistence type="inferred from homology"/>
<dbReference type="GO" id="GO:1900376">
    <property type="term" value="P:regulation of secondary metabolite biosynthetic process"/>
    <property type="evidence" value="ECO:0007669"/>
    <property type="project" value="TreeGrafter"/>
</dbReference>
<evidence type="ECO:0000256" key="6">
    <source>
        <dbReference type="ARBA" id="ARBA00022491"/>
    </source>
</evidence>
<evidence type="ECO:0000256" key="8">
    <source>
        <dbReference type="ARBA" id="ARBA00022833"/>
    </source>
</evidence>
<dbReference type="Gene3D" id="3.30.1490.190">
    <property type="match status" value="1"/>
</dbReference>
<dbReference type="GO" id="GO:0005829">
    <property type="term" value="C:cytosol"/>
    <property type="evidence" value="ECO:0007669"/>
    <property type="project" value="TreeGrafter"/>
</dbReference>
<dbReference type="GO" id="GO:0000976">
    <property type="term" value="F:transcription cis-regulatory region binding"/>
    <property type="evidence" value="ECO:0007669"/>
    <property type="project" value="TreeGrafter"/>
</dbReference>
<keyword evidence="9" id="KW-0805">Transcription regulation</keyword>
<gene>
    <name evidence="14" type="ORF">C5O19_06310</name>
</gene>
<evidence type="ECO:0000313" key="15">
    <source>
        <dbReference type="Proteomes" id="UP000239590"/>
    </source>
</evidence>
<keyword evidence="13" id="KW-0408">Iron</keyword>
<dbReference type="Pfam" id="PF01475">
    <property type="entry name" value="FUR"/>
    <property type="match status" value="1"/>
</dbReference>
<evidence type="ECO:0000256" key="10">
    <source>
        <dbReference type="ARBA" id="ARBA00023125"/>
    </source>
</evidence>
<keyword evidence="15" id="KW-1185">Reference proteome</keyword>
<dbReference type="EMBL" id="PTRA01000001">
    <property type="protein sequence ID" value="PQA59264.1"/>
    <property type="molecule type" value="Genomic_DNA"/>
</dbReference>
<evidence type="ECO:0000256" key="9">
    <source>
        <dbReference type="ARBA" id="ARBA00023015"/>
    </source>
</evidence>
<dbReference type="AlphaFoldDB" id="A0A2S7INF9"/>
<comment type="subunit">
    <text evidence="3">Homodimer.</text>
</comment>
<dbReference type="OrthoDB" id="8659436at2"/>
<evidence type="ECO:0000256" key="4">
    <source>
        <dbReference type="ARBA" id="ARBA00020910"/>
    </source>
</evidence>
<comment type="similarity">
    <text evidence="2">Belongs to the Fur family.</text>
</comment>
<evidence type="ECO:0000256" key="12">
    <source>
        <dbReference type="PIRSR" id="PIRSR602481-1"/>
    </source>
</evidence>
<reference evidence="15" key="1">
    <citation type="submission" date="2018-02" db="EMBL/GenBank/DDBJ databases">
        <title>Genome sequencing of Solimonas sp. HR-BB.</title>
        <authorList>
            <person name="Lee Y."/>
            <person name="Jeon C.O."/>
        </authorList>
    </citation>
    <scope>NUCLEOTIDE SEQUENCE [LARGE SCALE GENOMIC DNA]</scope>
    <source>
        <strain evidence="15">HR-U</strain>
    </source>
</reference>
<feature type="binding site" evidence="13">
    <location>
        <position position="136"/>
    </location>
    <ligand>
        <name>Fe cation</name>
        <dbReference type="ChEBI" id="CHEBI:24875"/>
    </ligand>
</feature>
<evidence type="ECO:0000256" key="11">
    <source>
        <dbReference type="ARBA" id="ARBA00023163"/>
    </source>
</evidence>
<accession>A0A2S7INF9</accession>
<keyword evidence="7 12" id="KW-0479">Metal-binding</keyword>
<dbReference type="InterPro" id="IPR002481">
    <property type="entry name" value="FUR"/>
</dbReference>
<evidence type="ECO:0000256" key="5">
    <source>
        <dbReference type="ARBA" id="ARBA00022490"/>
    </source>
</evidence>
<comment type="caution">
    <text evidence="14">The sequence shown here is derived from an EMBL/GenBank/DDBJ whole genome shotgun (WGS) entry which is preliminary data.</text>
</comment>
<comment type="subcellular location">
    <subcellularLocation>
        <location evidence="1">Cytoplasm</location>
    </subcellularLocation>
</comment>
<feature type="binding site" evidence="12">
    <location>
        <position position="149"/>
    </location>
    <ligand>
        <name>Zn(2+)</name>
        <dbReference type="ChEBI" id="CHEBI:29105"/>
    </ligand>
</feature>
<dbReference type="Proteomes" id="UP000239590">
    <property type="component" value="Unassembled WGS sequence"/>
</dbReference>
<dbReference type="InterPro" id="IPR036390">
    <property type="entry name" value="WH_DNA-bd_sf"/>
</dbReference>